<proteinExistence type="predicted"/>
<feature type="non-terminal residue" evidence="1">
    <location>
        <position position="129"/>
    </location>
</feature>
<dbReference type="Proteomes" id="UP000551758">
    <property type="component" value="Unassembled WGS sequence"/>
</dbReference>
<organism evidence="1 2">
    <name type="scientific">Diceros bicornis minor</name>
    <name type="common">South-central black rhinoceros</name>
    <dbReference type="NCBI Taxonomy" id="77932"/>
    <lineage>
        <taxon>Eukaryota</taxon>
        <taxon>Metazoa</taxon>
        <taxon>Chordata</taxon>
        <taxon>Craniata</taxon>
        <taxon>Vertebrata</taxon>
        <taxon>Euteleostomi</taxon>
        <taxon>Mammalia</taxon>
        <taxon>Eutheria</taxon>
        <taxon>Laurasiatheria</taxon>
        <taxon>Perissodactyla</taxon>
        <taxon>Rhinocerotidae</taxon>
        <taxon>Diceros</taxon>
    </lineage>
</organism>
<comment type="caution">
    <text evidence="1">The sequence shown here is derived from an EMBL/GenBank/DDBJ whole genome shotgun (WGS) entry which is preliminary data.</text>
</comment>
<accession>A0A7J7EW65</accession>
<dbReference type="AlphaFoldDB" id="A0A7J7EW65"/>
<keyword evidence="2" id="KW-1185">Reference proteome</keyword>
<protein>
    <submittedName>
        <fullName evidence="1">Uncharacterized protein</fullName>
    </submittedName>
</protein>
<gene>
    <name evidence="1" type="ORF">HPG69_014401</name>
</gene>
<evidence type="ECO:0000313" key="2">
    <source>
        <dbReference type="Proteomes" id="UP000551758"/>
    </source>
</evidence>
<sequence length="129" mass="14044">IITPSQAEVEAVTKSRKIHPQEEALEVIDILPSLVIARSGAAYSPGINCLSPLGSQRIKKLISSTVLDGDTQTGHHLEDCHVGKSPSGNRKGALSSLLEFRVHQRKKCIENPEIVIQAGMFKGYVYIVQ</sequence>
<name>A0A7J7EW65_DICBM</name>
<evidence type="ECO:0000313" key="1">
    <source>
        <dbReference type="EMBL" id="KAF5920035.1"/>
    </source>
</evidence>
<reference evidence="1 2" key="1">
    <citation type="journal article" date="2020" name="Mol. Biol. Evol.">
        <title>Interspecific Gene Flow and the Evolution of Specialization in Black and White Rhinoceros.</title>
        <authorList>
            <person name="Moodley Y."/>
            <person name="Westbury M.V."/>
            <person name="Russo I.M."/>
            <person name="Gopalakrishnan S."/>
            <person name="Rakotoarivelo A."/>
            <person name="Olsen R.A."/>
            <person name="Prost S."/>
            <person name="Tunstall T."/>
            <person name="Ryder O.A."/>
            <person name="Dalen L."/>
            <person name="Bruford M.W."/>
        </authorList>
    </citation>
    <scope>NUCLEOTIDE SEQUENCE [LARGE SCALE GENOMIC DNA]</scope>
    <source>
        <strain evidence="1">SBR-YM</strain>
        <tissue evidence="1">Skin</tissue>
    </source>
</reference>
<dbReference type="EMBL" id="JACDTQ010002174">
    <property type="protein sequence ID" value="KAF5920035.1"/>
    <property type="molecule type" value="Genomic_DNA"/>
</dbReference>